<gene>
    <name evidence="1" type="ORF">PXEA_LOCUS16151</name>
</gene>
<proteinExistence type="predicted"/>
<dbReference type="Proteomes" id="UP000784294">
    <property type="component" value="Unassembled WGS sequence"/>
</dbReference>
<protein>
    <submittedName>
        <fullName evidence="1">Uncharacterized protein</fullName>
    </submittedName>
</protein>
<reference evidence="1" key="1">
    <citation type="submission" date="2018-11" db="EMBL/GenBank/DDBJ databases">
        <authorList>
            <consortium name="Pathogen Informatics"/>
        </authorList>
    </citation>
    <scope>NUCLEOTIDE SEQUENCE</scope>
</reference>
<evidence type="ECO:0000313" key="2">
    <source>
        <dbReference type="Proteomes" id="UP000784294"/>
    </source>
</evidence>
<dbReference type="EMBL" id="CAAALY010058022">
    <property type="protein sequence ID" value="VEL22711.1"/>
    <property type="molecule type" value="Genomic_DNA"/>
</dbReference>
<sequence length="96" mass="10546">MPSGQQLVSCFWPLVGFISSRRIWACVPTRRIERRTTRVVSVSVCNPCQFLYACVSPAGTEAYCVKKLSTVITLGHTTTPAQHLSTTDTDIAMPCP</sequence>
<comment type="caution">
    <text evidence="1">The sequence shown here is derived from an EMBL/GenBank/DDBJ whole genome shotgun (WGS) entry which is preliminary data.</text>
</comment>
<keyword evidence="2" id="KW-1185">Reference proteome</keyword>
<accession>A0A3S5FE30</accession>
<name>A0A3S5FE30_9PLAT</name>
<dbReference type="AlphaFoldDB" id="A0A3S5FE30"/>
<evidence type="ECO:0000313" key="1">
    <source>
        <dbReference type="EMBL" id="VEL22711.1"/>
    </source>
</evidence>
<organism evidence="1 2">
    <name type="scientific">Protopolystoma xenopodis</name>
    <dbReference type="NCBI Taxonomy" id="117903"/>
    <lineage>
        <taxon>Eukaryota</taxon>
        <taxon>Metazoa</taxon>
        <taxon>Spiralia</taxon>
        <taxon>Lophotrochozoa</taxon>
        <taxon>Platyhelminthes</taxon>
        <taxon>Monogenea</taxon>
        <taxon>Polyopisthocotylea</taxon>
        <taxon>Polystomatidea</taxon>
        <taxon>Polystomatidae</taxon>
        <taxon>Protopolystoma</taxon>
    </lineage>
</organism>